<proteinExistence type="predicted"/>
<feature type="transmembrane region" description="Helical" evidence="1">
    <location>
        <begin position="304"/>
        <end position="325"/>
    </location>
</feature>
<keyword evidence="1" id="KW-0812">Transmembrane</keyword>
<organism evidence="2 3">
    <name type="scientific">Paenibacillus anseongense</name>
    <dbReference type="NCBI Taxonomy" id="2682845"/>
    <lineage>
        <taxon>Bacteria</taxon>
        <taxon>Bacillati</taxon>
        <taxon>Bacillota</taxon>
        <taxon>Bacilli</taxon>
        <taxon>Bacillales</taxon>
        <taxon>Paenibacillaceae</taxon>
        <taxon>Paenibacillus</taxon>
    </lineage>
</organism>
<dbReference type="PANTHER" id="PTHR30572:SF4">
    <property type="entry name" value="ABC TRANSPORTER PERMEASE YTRF"/>
    <property type="match status" value="1"/>
</dbReference>
<gene>
    <name evidence="2" type="ORF">GON05_07035</name>
</gene>
<name>A0ABW9U2V7_9BACL</name>
<dbReference type="InterPro" id="IPR050250">
    <property type="entry name" value="Macrolide_Exporter_MacB"/>
</dbReference>
<accession>A0ABW9U2V7</accession>
<evidence type="ECO:0000256" key="1">
    <source>
        <dbReference type="SAM" id="Phobius"/>
    </source>
</evidence>
<protein>
    <submittedName>
        <fullName evidence="2">FtsX-like permease family protein</fullName>
    </submittedName>
</protein>
<evidence type="ECO:0000313" key="3">
    <source>
        <dbReference type="Proteomes" id="UP000467637"/>
    </source>
</evidence>
<reference evidence="2 3" key="1">
    <citation type="submission" date="2019-12" db="EMBL/GenBank/DDBJ databases">
        <authorList>
            <person name="Huq M.A."/>
        </authorList>
    </citation>
    <scope>NUCLEOTIDE SEQUENCE [LARGE SCALE GENOMIC DNA]</scope>
    <source>
        <strain evidence="2 3">MAH-34</strain>
    </source>
</reference>
<sequence length="385" mass="43926">MVVRNVIMALKSLWDRKWATLFISVQLIVSFYLICNGLIQIAMPELAGTTIQKYSTLNLNRTFTVTVPGATSEQWFSERYSKLKKEIDQLDNVNSHGSFSTAQFFLLDLKNSEIYEAKNRELYKNTWLRGEEKLSYMVYLDESMFHSTKIELDSGNTFSTTDFTLASTETIPVWVGYHYKDVLRIGDTFSIAWFGEKLQYRVVGVMAKGSKWLDKNDYISEGTKDLDAAIVTPFLEYQKTSSPFIITSLQSSTFFQLKESGDISVIKDRIKEAAAKLDLATPVVSTVQEELEAYKSSNIELIKLNMYTGLFFLLTTSIGIITSNLSSIRARFYEFGVRKVYGESIISIGSSILSEVSILIMLSTVLGVLWNYYTNRIWSIAYNYY</sequence>
<feature type="transmembrane region" description="Helical" evidence="1">
    <location>
        <begin position="345"/>
        <end position="370"/>
    </location>
</feature>
<dbReference type="EMBL" id="WSEM01000006">
    <property type="protein sequence ID" value="MVQ34404.1"/>
    <property type="molecule type" value="Genomic_DNA"/>
</dbReference>
<keyword evidence="1" id="KW-1133">Transmembrane helix</keyword>
<keyword evidence="3" id="KW-1185">Reference proteome</keyword>
<dbReference type="Proteomes" id="UP000467637">
    <property type="component" value="Unassembled WGS sequence"/>
</dbReference>
<evidence type="ECO:0000313" key="2">
    <source>
        <dbReference type="EMBL" id="MVQ34404.1"/>
    </source>
</evidence>
<dbReference type="PANTHER" id="PTHR30572">
    <property type="entry name" value="MEMBRANE COMPONENT OF TRANSPORTER-RELATED"/>
    <property type="match status" value="1"/>
</dbReference>
<feature type="transmembrane region" description="Helical" evidence="1">
    <location>
        <begin position="18"/>
        <end position="39"/>
    </location>
</feature>
<keyword evidence="1" id="KW-0472">Membrane</keyword>
<comment type="caution">
    <text evidence="2">The sequence shown here is derived from an EMBL/GenBank/DDBJ whole genome shotgun (WGS) entry which is preliminary data.</text>
</comment>